<organism evidence="2 3">
    <name type="scientific">Lachnospira hominis</name>
    <name type="common">ex Liu et al. 2021</name>
    <dbReference type="NCBI Taxonomy" id="2763051"/>
    <lineage>
        <taxon>Bacteria</taxon>
        <taxon>Bacillati</taxon>
        <taxon>Bacillota</taxon>
        <taxon>Clostridia</taxon>
        <taxon>Lachnospirales</taxon>
        <taxon>Lachnospiraceae</taxon>
        <taxon>Lachnospira</taxon>
    </lineage>
</organism>
<evidence type="ECO:0008006" key="4">
    <source>
        <dbReference type="Google" id="ProtNLM"/>
    </source>
</evidence>
<name>A0ABR7FWV6_9FIRM</name>
<dbReference type="InterPro" id="IPR000212">
    <property type="entry name" value="DNA_helicase_UvrD/REP"/>
</dbReference>
<accession>A0ABR7FWV6</accession>
<keyword evidence="1" id="KW-0472">Membrane</keyword>
<dbReference type="RefSeq" id="WP_186835954.1">
    <property type="nucleotide sequence ID" value="NZ_JACOPD010000001.1"/>
</dbReference>
<evidence type="ECO:0000256" key="1">
    <source>
        <dbReference type="SAM" id="Phobius"/>
    </source>
</evidence>
<protein>
    <recommendedName>
        <fullName evidence="4">DNA helicase</fullName>
    </recommendedName>
</protein>
<reference evidence="2 3" key="1">
    <citation type="submission" date="2020-08" db="EMBL/GenBank/DDBJ databases">
        <title>Genome public.</title>
        <authorList>
            <person name="Liu C."/>
            <person name="Sun Q."/>
        </authorList>
    </citation>
    <scope>NUCLEOTIDE SEQUENCE [LARGE SCALE GENOMIC DNA]</scope>
    <source>
        <strain evidence="2 3">NSJ-43</strain>
    </source>
</reference>
<dbReference type="EMBL" id="JACOPD010000001">
    <property type="protein sequence ID" value="MBC5679680.1"/>
    <property type="molecule type" value="Genomic_DNA"/>
</dbReference>
<dbReference type="Proteomes" id="UP000628463">
    <property type="component" value="Unassembled WGS sequence"/>
</dbReference>
<sequence>MIERIYNKVKFPKDETANAILNFLRSKIGDREDCYCLYEEPDFLVENGVLPTFTIVDREWGVIFIKGYNYTAERLTEMNENYWVISENKEINEIKYFDNYCYKCKTDIMSPLNGIDNELKFTSFIIFTNLEKERVKIHENFMRNIWFSDYISGNMFDNMCEHRLDDDNWKRLLSVIEKANVLAKDIGIPIEKPAKNLREAIAINNQKIYTFDETQLEASLSITDACEQIRGLAGTGKTVILAIKAAKIHRYDPNAKIAYVFYTQSLYTQVTRLIQKYYVKLTGVQPSENLKILHAWGGRTTGEGLLYNVCRTNGLSPIPYYEVRGYSNPFGEACKRVSAYNLRKEYDYVLIDEAQDLPEEFFYLVAKIVKDPKKIVIAYDQLQTTTDVSMPDFEELFGKDKNGEPQVKLLEENDHILKKSYRNYRDVLLIAMAFGFGIYAVDGMVQMIRSVKNWKALGFDFEKINNVGDDISFSSRVIVERTKENSPNEINQLYEKYPIVNFDFYSTINEEYQRVSEKIDELITQEKVKPEDIMVIDLRKKSKELLQRMQELLYKKGHLSIIPGIVEDSKNFFQDECVTLTTPRRAKGNEVPIVFVLGGNSMYDETSMAKRRIARNSFFISMTRSKGWVFVSGAEDNIDLFKEEYEKIVSKLPCFEFDFPSQAEFEKMVNIDYIFKSDKTAKFERDIEALKAVLGDKEKLKLLNLFLDDDTKESIKNLLGESTDE</sequence>
<gene>
    <name evidence="2" type="ORF">H8S01_01710</name>
</gene>
<dbReference type="PANTHER" id="PTHR11070:SF2">
    <property type="entry name" value="ATP-DEPENDENT DNA HELICASE SRS2"/>
    <property type="match status" value="1"/>
</dbReference>
<keyword evidence="3" id="KW-1185">Reference proteome</keyword>
<evidence type="ECO:0000313" key="3">
    <source>
        <dbReference type="Proteomes" id="UP000628463"/>
    </source>
</evidence>
<comment type="caution">
    <text evidence="2">The sequence shown here is derived from an EMBL/GenBank/DDBJ whole genome shotgun (WGS) entry which is preliminary data.</text>
</comment>
<feature type="transmembrane region" description="Helical" evidence="1">
    <location>
        <begin position="427"/>
        <end position="445"/>
    </location>
</feature>
<keyword evidence="1" id="KW-0812">Transmembrane</keyword>
<dbReference type="PANTHER" id="PTHR11070">
    <property type="entry name" value="UVRD / RECB / PCRA DNA HELICASE FAMILY MEMBER"/>
    <property type="match status" value="1"/>
</dbReference>
<dbReference type="Gene3D" id="3.40.50.300">
    <property type="entry name" value="P-loop containing nucleotide triphosphate hydrolases"/>
    <property type="match status" value="2"/>
</dbReference>
<dbReference type="SUPFAM" id="SSF52540">
    <property type="entry name" value="P-loop containing nucleoside triphosphate hydrolases"/>
    <property type="match status" value="1"/>
</dbReference>
<dbReference type="InterPro" id="IPR027417">
    <property type="entry name" value="P-loop_NTPase"/>
</dbReference>
<proteinExistence type="predicted"/>
<keyword evidence="1" id="KW-1133">Transmembrane helix</keyword>
<evidence type="ECO:0000313" key="2">
    <source>
        <dbReference type="EMBL" id="MBC5679680.1"/>
    </source>
</evidence>